<keyword evidence="3 5" id="KW-1133">Transmembrane helix</keyword>
<keyword evidence="7" id="KW-1185">Reference proteome</keyword>
<comment type="subcellular location">
    <subcellularLocation>
        <location evidence="1">Membrane</location>
        <topology evidence="1">Multi-pass membrane protein</topology>
    </subcellularLocation>
</comment>
<dbReference type="InterPro" id="IPR007269">
    <property type="entry name" value="ICMT_MeTrfase"/>
</dbReference>
<evidence type="ECO:0000256" key="5">
    <source>
        <dbReference type="SAM" id="Phobius"/>
    </source>
</evidence>
<keyword evidence="2 5" id="KW-0812">Transmembrane</keyword>
<dbReference type="Gene3D" id="1.20.120.1630">
    <property type="match status" value="1"/>
</dbReference>
<keyword evidence="4 5" id="KW-0472">Membrane</keyword>
<proteinExistence type="predicted"/>
<reference evidence="6 7" key="1">
    <citation type="submission" date="2019-08" db="EMBL/GenBank/DDBJ databases">
        <title>Prosopis cineraria nodule microbiome.</title>
        <authorList>
            <person name="Ali R."/>
            <person name="Chaluvadi S.R."/>
            <person name="Wang X."/>
        </authorList>
    </citation>
    <scope>NUCLEOTIDE SEQUENCE [LARGE SCALE GENOMIC DNA]</scope>
    <source>
        <strain evidence="6 7">BG7</strain>
    </source>
</reference>
<evidence type="ECO:0000256" key="3">
    <source>
        <dbReference type="ARBA" id="ARBA00022989"/>
    </source>
</evidence>
<evidence type="ECO:0000256" key="1">
    <source>
        <dbReference type="ARBA" id="ARBA00004141"/>
    </source>
</evidence>
<dbReference type="GO" id="GO:0004671">
    <property type="term" value="F:protein C-terminal S-isoprenylcysteine carboxyl O-methyltransferase activity"/>
    <property type="evidence" value="ECO:0007669"/>
    <property type="project" value="InterPro"/>
</dbReference>
<accession>A0A5Q0CET2</accession>
<gene>
    <name evidence="6" type="ORF">FZ934_00940</name>
</gene>
<evidence type="ECO:0000256" key="4">
    <source>
        <dbReference type="ARBA" id="ARBA00023136"/>
    </source>
</evidence>
<dbReference type="EMBL" id="CP043498">
    <property type="protein sequence ID" value="QFY62319.1"/>
    <property type="molecule type" value="Genomic_DNA"/>
</dbReference>
<evidence type="ECO:0008006" key="8">
    <source>
        <dbReference type="Google" id="ProtNLM"/>
    </source>
</evidence>
<protein>
    <recommendedName>
        <fullName evidence="8">Isoprenylcysteine carboxyl methyltransferase</fullName>
    </recommendedName>
</protein>
<dbReference type="GO" id="GO:0016020">
    <property type="term" value="C:membrane"/>
    <property type="evidence" value="ECO:0007669"/>
    <property type="project" value="UniProtKB-SubCell"/>
</dbReference>
<organism evidence="6 7">
    <name type="scientific">Rhizobium grahamii</name>
    <dbReference type="NCBI Taxonomy" id="1120045"/>
    <lineage>
        <taxon>Bacteria</taxon>
        <taxon>Pseudomonadati</taxon>
        <taxon>Pseudomonadota</taxon>
        <taxon>Alphaproteobacteria</taxon>
        <taxon>Hyphomicrobiales</taxon>
        <taxon>Rhizobiaceae</taxon>
        <taxon>Rhizobium/Agrobacterium group</taxon>
        <taxon>Rhizobium</taxon>
    </lineage>
</organism>
<evidence type="ECO:0000256" key="2">
    <source>
        <dbReference type="ARBA" id="ARBA00022692"/>
    </source>
</evidence>
<dbReference type="Proteomes" id="UP000326881">
    <property type="component" value="Chromosome"/>
</dbReference>
<dbReference type="KEGG" id="rgr:FZ934_00940"/>
<dbReference type="Pfam" id="PF04140">
    <property type="entry name" value="ICMT"/>
    <property type="match status" value="1"/>
</dbReference>
<dbReference type="AlphaFoldDB" id="A0A5Q0CET2"/>
<name>A0A5Q0CET2_9HYPH</name>
<evidence type="ECO:0000313" key="6">
    <source>
        <dbReference type="EMBL" id="QFY62319.1"/>
    </source>
</evidence>
<evidence type="ECO:0000313" key="7">
    <source>
        <dbReference type="Proteomes" id="UP000326881"/>
    </source>
</evidence>
<sequence length="164" mass="18281">MSPAIILLSFVTLQRLAELALARRNTDALLRKGGHEVGARHYPLMVTLHALWLAGLWLLAPGHSVNPIWLVIFCLLQAGRIWVIASLGERWTTRIVILPGTPLVQRGPYRFMSHPNYAIVAGEIATLPLTFGLPFYALGFSLLNALMLRVRIAEESTALKRECF</sequence>
<dbReference type="OrthoDB" id="7203053at2"/>
<feature type="transmembrane region" description="Helical" evidence="5">
    <location>
        <begin position="117"/>
        <end position="143"/>
    </location>
</feature>